<gene>
    <name evidence="2" type="ORF">CQW49_01160</name>
</gene>
<dbReference type="InterPro" id="IPR008557">
    <property type="entry name" value="PhoX"/>
</dbReference>
<keyword evidence="3" id="KW-1185">Reference proteome</keyword>
<evidence type="ECO:0000313" key="2">
    <source>
        <dbReference type="EMBL" id="ATQ66657.1"/>
    </source>
</evidence>
<dbReference type="AlphaFoldDB" id="A0A2D2CVA3"/>
<feature type="chain" id="PRO_5013958034" evidence="1">
    <location>
        <begin position="25"/>
        <end position="530"/>
    </location>
</feature>
<dbReference type="STRING" id="595536.GCA_000178815_00713"/>
<dbReference type="Proteomes" id="UP000230709">
    <property type="component" value="Chromosome"/>
</dbReference>
<name>A0A2D2CVA3_METT3</name>
<sequence length="530" mass="55713">MKTSIICSVALAALSIYGAGAAQARDGAGPITNSVPKAVTPIPGTARADVLASPFHLKILAQYADPVENPSGVITMFGKLSTGEGTEPDQNTYLEMPNPGGPTAGYDYGTHFLFQGHENGGNLAFVTRINLDVADPAHRITLLTPVDAQTGKTGFNSIDGSTYDPFTNSLLFGEETEDDSSNGAGNIHSVSVTWPPVHKTYEAFIGLGGWEGIHLDKNGVVYLIEDIGGAKAPSGTTATVDGVANVPLKSAKQPNSFVYRYLPNNPKDLSAGGRLQALQVFVDGAPLKFHADDVIGDITSPKQSVLYTPGNVLPFRWLTIHKSNAGDTAAFNATAAAKALGATPFKRPENMAFDPTSDFNTFYVTVTGDTDAPTGQVPQLAKRAAWGAIVRVEKIGAFPLASKGYDGVVSTAYLGDADHASFDNIAFGNTNQLLVAEDRGDTLHDQLAKFDSIWTFSVRGGVSSKRLVALGSDPIAAPAGAGDNEPTGVMTSNGSVLKSALLGTVNGLVDGRTFFTQQHGLNRVFEVIRR</sequence>
<evidence type="ECO:0000313" key="3">
    <source>
        <dbReference type="Proteomes" id="UP000230709"/>
    </source>
</evidence>
<protein>
    <submittedName>
        <fullName evidence="2">DUF839 domain-containing protein</fullName>
    </submittedName>
</protein>
<organism evidence="2 3">
    <name type="scientific">Methylosinus trichosporium (strain ATCC 35070 / NCIMB 11131 / UNIQEM 75 / OB3b)</name>
    <dbReference type="NCBI Taxonomy" id="595536"/>
    <lineage>
        <taxon>Bacteria</taxon>
        <taxon>Pseudomonadati</taxon>
        <taxon>Pseudomonadota</taxon>
        <taxon>Alphaproteobacteria</taxon>
        <taxon>Hyphomicrobiales</taxon>
        <taxon>Methylocystaceae</taxon>
        <taxon>Methylosinus</taxon>
    </lineage>
</organism>
<dbReference type="EMBL" id="CP023737">
    <property type="protein sequence ID" value="ATQ66657.1"/>
    <property type="molecule type" value="Genomic_DNA"/>
</dbReference>
<evidence type="ECO:0000256" key="1">
    <source>
        <dbReference type="SAM" id="SignalP"/>
    </source>
</evidence>
<reference evidence="3" key="1">
    <citation type="submission" date="2017-10" db="EMBL/GenBank/DDBJ databases">
        <title>Completed PacBio SMRT sequence of Methylosinus trichosporium OB3b reveals presence of a third large plasmid.</title>
        <authorList>
            <person name="Charles T.C."/>
            <person name="Lynch M.D.J."/>
            <person name="Heil J.R."/>
            <person name="Cheng J."/>
        </authorList>
    </citation>
    <scope>NUCLEOTIDE SEQUENCE [LARGE SCALE GENOMIC DNA]</scope>
    <source>
        <strain evidence="3">OB3b</strain>
    </source>
</reference>
<keyword evidence="1" id="KW-0732">Signal</keyword>
<dbReference type="Pfam" id="PF05787">
    <property type="entry name" value="PhoX"/>
    <property type="match status" value="1"/>
</dbReference>
<proteinExistence type="predicted"/>
<feature type="signal peptide" evidence="1">
    <location>
        <begin position="1"/>
        <end position="24"/>
    </location>
</feature>
<accession>A0A2D2CVA3</accession>
<dbReference type="KEGG" id="mtw:CQW49_01160"/>
<dbReference type="RefSeq" id="WP_003610864.1">
    <property type="nucleotide sequence ID" value="NZ_ADVE02000001.1"/>
</dbReference>